<dbReference type="PANTHER" id="PTHR45762">
    <property type="entry name" value="ZINC FINGER RNA-BINDING PROTEIN"/>
    <property type="match status" value="1"/>
</dbReference>
<evidence type="ECO:0000259" key="2">
    <source>
        <dbReference type="SMART" id="SM00451"/>
    </source>
</evidence>
<dbReference type="OrthoDB" id="5877502at2759"/>
<dbReference type="Ensembl" id="ENSACAT00000052978.1">
    <property type="protein sequence ID" value="ENSACAP00000035025.1"/>
    <property type="gene ID" value="ENSACAG00000039446.1"/>
</dbReference>
<keyword evidence="4" id="KW-1185">Reference proteome</keyword>
<feature type="compositionally biased region" description="Basic and acidic residues" evidence="1">
    <location>
        <begin position="243"/>
        <end position="261"/>
    </location>
</feature>
<evidence type="ECO:0000313" key="3">
    <source>
        <dbReference type="Ensembl" id="ENSACAP00000035025.1"/>
    </source>
</evidence>
<feature type="region of interest" description="Disordered" evidence="1">
    <location>
        <begin position="218"/>
        <end position="264"/>
    </location>
</feature>
<feature type="region of interest" description="Disordered" evidence="1">
    <location>
        <begin position="312"/>
        <end position="378"/>
    </location>
</feature>
<dbReference type="SUPFAM" id="SSF57667">
    <property type="entry name" value="beta-beta-alpha zinc fingers"/>
    <property type="match status" value="1"/>
</dbReference>
<name>A0A803TII5_ANOCA</name>
<dbReference type="KEGG" id="acs:100551679"/>
<organism evidence="3 4">
    <name type="scientific">Anolis carolinensis</name>
    <name type="common">Green anole</name>
    <name type="synonym">American chameleon</name>
    <dbReference type="NCBI Taxonomy" id="28377"/>
    <lineage>
        <taxon>Eukaryota</taxon>
        <taxon>Metazoa</taxon>
        <taxon>Chordata</taxon>
        <taxon>Craniata</taxon>
        <taxon>Vertebrata</taxon>
        <taxon>Euteleostomi</taxon>
        <taxon>Lepidosauria</taxon>
        <taxon>Squamata</taxon>
        <taxon>Bifurcata</taxon>
        <taxon>Unidentata</taxon>
        <taxon>Episquamata</taxon>
        <taxon>Toxicofera</taxon>
        <taxon>Iguania</taxon>
        <taxon>Dactyloidae</taxon>
        <taxon>Anolis</taxon>
    </lineage>
</organism>
<dbReference type="InterPro" id="IPR003604">
    <property type="entry name" value="Matrin/U1-like-C_Znf_C2H2"/>
</dbReference>
<dbReference type="SMART" id="SM00451">
    <property type="entry name" value="ZnF_U1"/>
    <property type="match status" value="2"/>
</dbReference>
<dbReference type="Gene3D" id="3.30.160.60">
    <property type="entry name" value="Classic Zinc Finger"/>
    <property type="match status" value="1"/>
</dbReference>
<dbReference type="PANTHER" id="PTHR45762:SF13">
    <property type="entry name" value="U1-TYPE DOMAIN-CONTAINING PROTEIN"/>
    <property type="match status" value="1"/>
</dbReference>
<gene>
    <name evidence="3" type="primary">LOC100551679</name>
</gene>
<dbReference type="InParanoid" id="A0A803TII5"/>
<protein>
    <recommendedName>
        <fullName evidence="2">U1-type domain-containing protein</fullName>
    </recommendedName>
</protein>
<feature type="compositionally biased region" description="Basic and acidic residues" evidence="1">
    <location>
        <begin position="218"/>
        <end position="229"/>
    </location>
</feature>
<feature type="compositionally biased region" description="Polar residues" evidence="1">
    <location>
        <begin position="347"/>
        <end position="365"/>
    </location>
</feature>
<feature type="domain" description="U1-type" evidence="2">
    <location>
        <begin position="114"/>
        <end position="147"/>
    </location>
</feature>
<dbReference type="GeneID" id="100551679"/>
<proteinExistence type="predicted"/>
<dbReference type="InterPro" id="IPR036236">
    <property type="entry name" value="Znf_C2H2_sf"/>
</dbReference>
<reference evidence="3" key="3">
    <citation type="submission" date="2025-09" db="UniProtKB">
        <authorList>
            <consortium name="Ensembl"/>
        </authorList>
    </citation>
    <scope>IDENTIFICATION</scope>
</reference>
<dbReference type="InterPro" id="IPR013087">
    <property type="entry name" value="Znf_C2H2_type"/>
</dbReference>
<reference evidence="3 4" key="1">
    <citation type="submission" date="2009-12" db="EMBL/GenBank/DDBJ databases">
        <title>The Genome Sequence of Anolis carolinensis (Green Anole Lizard).</title>
        <authorList>
            <consortium name="The Genome Sequencing Platform"/>
            <person name="Di Palma F."/>
            <person name="Alfoldi J."/>
            <person name="Heiman D."/>
            <person name="Young S."/>
            <person name="Grabherr M."/>
            <person name="Johnson J."/>
            <person name="Lander E.S."/>
            <person name="Lindblad-Toh K."/>
        </authorList>
    </citation>
    <scope>NUCLEOTIDE SEQUENCE [LARGE SCALE GENOMIC DNA]</scope>
    <source>
        <strain evidence="3 4">JBL SC #1</strain>
    </source>
</reference>
<feature type="domain" description="U1-type" evidence="2">
    <location>
        <begin position="15"/>
        <end position="49"/>
    </location>
</feature>
<dbReference type="GO" id="GO:0008270">
    <property type="term" value="F:zinc ion binding"/>
    <property type="evidence" value="ECO:0007669"/>
    <property type="project" value="InterPro"/>
</dbReference>
<feature type="compositionally biased region" description="Polar residues" evidence="1">
    <location>
        <begin position="230"/>
        <end position="242"/>
    </location>
</feature>
<evidence type="ECO:0000313" key="4">
    <source>
        <dbReference type="Proteomes" id="UP000001646"/>
    </source>
</evidence>
<feature type="compositionally biased region" description="Basic and acidic residues" evidence="1">
    <location>
        <begin position="312"/>
        <end position="327"/>
    </location>
</feature>
<accession>A0A803TII5</accession>
<feature type="compositionally biased region" description="Polar residues" evidence="1">
    <location>
        <begin position="328"/>
        <end position="340"/>
    </location>
</feature>
<dbReference type="Pfam" id="PF12874">
    <property type="entry name" value="zf-met"/>
    <property type="match status" value="1"/>
</dbReference>
<dbReference type="GeneTree" id="ENSGT01030000234977"/>
<dbReference type="GO" id="GO:0003676">
    <property type="term" value="F:nucleic acid binding"/>
    <property type="evidence" value="ECO:0007669"/>
    <property type="project" value="InterPro"/>
</dbReference>
<dbReference type="RefSeq" id="XP_008111164.1">
    <property type="nucleotide sequence ID" value="XM_008112957.3"/>
</dbReference>
<sequence length="496" mass="55300">MEETPERQAEKPSNATPYYCNICKIYCASPVNLQTHFLGSKHKMVEKALKSHGIVKPLSGTTETVRTPEPLPNYVDTEPKKPSEKTLEEQLNSCKDEEPAIGLQYITEYQSKENLVYECNLCSCQTGLTNMFMHVLGVKHKLAYLKKHRPELADVTGRGSNLKKKLKEIAAKVEQEEGRKHIMVSMDVPIMKEDKYSLQLSDSLVTWFAEDDVDIGNKKDNAKSSEEGTQKTGDINNSTKCDGSSKTEDEEQQDKNKKELIGLDSEEFSNNEEVIKYLQSFEIVDEYDASFILKVTQILTNSLVVYRQKVSERKNFSESNPEEKVDQSELSQMTSGTNDEPNIGFSEKQSPAQRSSKNIGTFNPQNKRKASPLSVNDKSKHFKHGSFTSALVDAPDEQASLGEMQYSPFFASDRNPSFPNMSEAPIGSLPGSSVSESHIIAEFLSSIRNMNADEVAATFNKTTASNPSFSGMDVQNVMKILTENGTLKSEKIASTT</sequence>
<dbReference type="AlphaFoldDB" id="A0A803TII5"/>
<dbReference type="Proteomes" id="UP000001646">
    <property type="component" value="Chromosome 6"/>
</dbReference>
<evidence type="ECO:0000256" key="1">
    <source>
        <dbReference type="SAM" id="MobiDB-lite"/>
    </source>
</evidence>
<feature type="region of interest" description="Disordered" evidence="1">
    <location>
        <begin position="60"/>
        <end position="84"/>
    </location>
</feature>
<reference evidence="3" key="2">
    <citation type="submission" date="2025-08" db="UniProtKB">
        <authorList>
            <consortium name="Ensembl"/>
        </authorList>
    </citation>
    <scope>IDENTIFICATION</scope>
</reference>